<evidence type="ECO:0000313" key="2">
    <source>
        <dbReference type="Proteomes" id="UP001163603"/>
    </source>
</evidence>
<keyword evidence="2" id="KW-1185">Reference proteome</keyword>
<dbReference type="EMBL" id="CM047737">
    <property type="protein sequence ID" value="KAJ0049410.1"/>
    <property type="molecule type" value="Genomic_DNA"/>
</dbReference>
<accession>A0ACC0ZCX0</accession>
<organism evidence="1 2">
    <name type="scientific">Pistacia integerrima</name>
    <dbReference type="NCBI Taxonomy" id="434235"/>
    <lineage>
        <taxon>Eukaryota</taxon>
        <taxon>Viridiplantae</taxon>
        <taxon>Streptophyta</taxon>
        <taxon>Embryophyta</taxon>
        <taxon>Tracheophyta</taxon>
        <taxon>Spermatophyta</taxon>
        <taxon>Magnoliopsida</taxon>
        <taxon>eudicotyledons</taxon>
        <taxon>Gunneridae</taxon>
        <taxon>Pentapetalae</taxon>
        <taxon>rosids</taxon>
        <taxon>malvids</taxon>
        <taxon>Sapindales</taxon>
        <taxon>Anacardiaceae</taxon>
        <taxon>Pistacia</taxon>
    </lineage>
</organism>
<proteinExistence type="predicted"/>
<dbReference type="Proteomes" id="UP001163603">
    <property type="component" value="Chromosome 2"/>
</dbReference>
<evidence type="ECO:0000313" key="1">
    <source>
        <dbReference type="EMBL" id="KAJ0049410.1"/>
    </source>
</evidence>
<reference evidence="2" key="1">
    <citation type="journal article" date="2023" name="G3 (Bethesda)">
        <title>Genome assembly and association tests identify interacting loci associated with vigor, precocity, and sex in interspecific pistachio rootstocks.</title>
        <authorList>
            <person name="Palmer W."/>
            <person name="Jacygrad E."/>
            <person name="Sagayaradj S."/>
            <person name="Cavanaugh K."/>
            <person name="Han R."/>
            <person name="Bertier L."/>
            <person name="Beede B."/>
            <person name="Kafkas S."/>
            <person name="Golino D."/>
            <person name="Preece J."/>
            <person name="Michelmore R."/>
        </authorList>
    </citation>
    <scope>NUCLEOTIDE SEQUENCE [LARGE SCALE GENOMIC DNA]</scope>
</reference>
<comment type="caution">
    <text evidence="1">The sequence shown here is derived from an EMBL/GenBank/DDBJ whole genome shotgun (WGS) entry which is preliminary data.</text>
</comment>
<protein>
    <submittedName>
        <fullName evidence="1">Uncharacterized protein</fullName>
    </submittedName>
</protein>
<name>A0ACC0ZCX0_9ROSI</name>
<sequence length="86" mass="10051">MFALGLEPQSLRNPEQWPVKPIEFNETLDSYSREVRKFYKNLLKYIAIRLGLEYDFSEKKNVRGECASCEDKLLPAMFNTKPFLGS</sequence>
<gene>
    <name evidence="1" type="ORF">Pint_15677</name>
</gene>